<dbReference type="PROSITE" id="PS50011">
    <property type="entry name" value="PROTEIN_KINASE_DOM"/>
    <property type="match status" value="1"/>
</dbReference>
<dbReference type="InterPro" id="IPR000959">
    <property type="entry name" value="POLO_box_dom"/>
</dbReference>
<evidence type="ECO:0000256" key="6">
    <source>
        <dbReference type="PROSITE-ProRule" id="PRU10141"/>
    </source>
</evidence>
<keyword evidence="3 6" id="KW-0547">Nucleotide-binding</keyword>
<dbReference type="Pfam" id="PF00659">
    <property type="entry name" value="POLO_box"/>
    <property type="match status" value="1"/>
</dbReference>
<dbReference type="GO" id="GO:0005524">
    <property type="term" value="F:ATP binding"/>
    <property type="evidence" value="ECO:0007669"/>
    <property type="project" value="UniProtKB-UniRule"/>
</dbReference>
<dbReference type="CDD" id="cd13118">
    <property type="entry name" value="POLO_box_1"/>
    <property type="match status" value="1"/>
</dbReference>
<dbReference type="PANTHER" id="PTHR24345:SF0">
    <property type="entry name" value="CELL CYCLE SERINE_THREONINE-PROTEIN KINASE CDC5_MSD2"/>
    <property type="match status" value="1"/>
</dbReference>
<dbReference type="EMBL" id="LTDL01000042">
    <property type="protein sequence ID" value="OAG28820.1"/>
    <property type="molecule type" value="Genomic_DNA"/>
</dbReference>
<gene>
    <name evidence="8" type="ORF">NEDG_00959</name>
</gene>
<dbReference type="VEuPathDB" id="MicrosporidiaDB:NEDG_00959"/>
<protein>
    <submittedName>
        <fullName evidence="8">Polo-like kinase 1</fullName>
    </submittedName>
</protein>
<dbReference type="GO" id="GO:0046827">
    <property type="term" value="P:positive regulation of protein export from nucleus"/>
    <property type="evidence" value="ECO:0007669"/>
    <property type="project" value="EnsemblFungi"/>
</dbReference>
<feature type="binding site" evidence="6">
    <location>
        <position position="55"/>
    </location>
    <ligand>
        <name>ATP</name>
        <dbReference type="ChEBI" id="CHEBI:30616"/>
    </ligand>
</feature>
<dbReference type="InterPro" id="IPR008271">
    <property type="entry name" value="Ser/Thr_kinase_AS"/>
</dbReference>
<dbReference type="InterPro" id="IPR000719">
    <property type="entry name" value="Prot_kinase_dom"/>
</dbReference>
<dbReference type="InterPro" id="IPR033701">
    <property type="entry name" value="POLO_box_1"/>
</dbReference>
<dbReference type="GO" id="GO:0005737">
    <property type="term" value="C:cytoplasm"/>
    <property type="evidence" value="ECO:0007669"/>
    <property type="project" value="TreeGrafter"/>
</dbReference>
<dbReference type="GO" id="GO:1990571">
    <property type="term" value="P:meiotic centromere clustering"/>
    <property type="evidence" value="ECO:0007669"/>
    <property type="project" value="EnsemblFungi"/>
</dbReference>
<dbReference type="Pfam" id="PF00069">
    <property type="entry name" value="Pkinase"/>
    <property type="match status" value="1"/>
</dbReference>
<dbReference type="Gene3D" id="1.10.510.10">
    <property type="entry name" value="Transferase(Phosphotransferase) domain 1"/>
    <property type="match status" value="1"/>
</dbReference>
<accession>A0A177EBQ0</accession>
<dbReference type="GO" id="GO:0045793">
    <property type="term" value="P:positive regulation of cell size"/>
    <property type="evidence" value="ECO:0007669"/>
    <property type="project" value="EnsemblFungi"/>
</dbReference>
<dbReference type="GO" id="GO:0031031">
    <property type="term" value="P:positive regulation of septation initiation signaling"/>
    <property type="evidence" value="ECO:0007669"/>
    <property type="project" value="EnsemblFungi"/>
</dbReference>
<dbReference type="GO" id="GO:1990395">
    <property type="term" value="P:meiotic spindle pole body organization"/>
    <property type="evidence" value="ECO:0007669"/>
    <property type="project" value="EnsemblFungi"/>
</dbReference>
<organism evidence="8 9">
    <name type="scientific">Nematocida displodere</name>
    <dbReference type="NCBI Taxonomy" id="1805483"/>
    <lineage>
        <taxon>Eukaryota</taxon>
        <taxon>Fungi</taxon>
        <taxon>Fungi incertae sedis</taxon>
        <taxon>Microsporidia</taxon>
        <taxon>Nematocida</taxon>
    </lineage>
</organism>
<dbReference type="GO" id="GO:0010971">
    <property type="term" value="P:positive regulation of G2/M transition of mitotic cell cycle"/>
    <property type="evidence" value="ECO:0007669"/>
    <property type="project" value="EnsemblFungi"/>
</dbReference>
<dbReference type="InterPro" id="IPR036947">
    <property type="entry name" value="POLO_box_dom_sf"/>
</dbReference>
<dbReference type="GO" id="GO:0031619">
    <property type="term" value="P:homologous chromosome orientation in meiotic metaphase I"/>
    <property type="evidence" value="ECO:0007669"/>
    <property type="project" value="EnsemblFungi"/>
</dbReference>
<evidence type="ECO:0000256" key="1">
    <source>
        <dbReference type="ARBA" id="ARBA00022527"/>
    </source>
</evidence>
<dbReference type="GO" id="GO:0000776">
    <property type="term" value="C:kinetochore"/>
    <property type="evidence" value="ECO:0007669"/>
    <property type="project" value="EnsemblFungi"/>
</dbReference>
<dbReference type="GO" id="GO:0140429">
    <property type="term" value="P:positive regulation of mitotic sister chromatid biorientation"/>
    <property type="evidence" value="ECO:0007669"/>
    <property type="project" value="EnsemblFungi"/>
</dbReference>
<dbReference type="GO" id="GO:0051455">
    <property type="term" value="P:spindle attachment to meiosis I kinetochore"/>
    <property type="evidence" value="ECO:0007669"/>
    <property type="project" value="EnsemblFungi"/>
</dbReference>
<dbReference type="Proteomes" id="UP000185944">
    <property type="component" value="Unassembled WGS sequence"/>
</dbReference>
<dbReference type="FunFam" id="1.10.510.10:FF:000571">
    <property type="entry name" value="Maternal embryonic leucine zipper kinase"/>
    <property type="match status" value="1"/>
</dbReference>
<dbReference type="GO" id="GO:0007052">
    <property type="term" value="P:mitotic spindle organization"/>
    <property type="evidence" value="ECO:0007669"/>
    <property type="project" value="TreeGrafter"/>
</dbReference>
<sequence>MKNPPFLPIGTVVHNRDTSESFQLTGLIGQGGFAQCFSVLKTATNEEFAAKIIKKSELVRPKNKQKLLSEIKIHLSVNHKNIVKLFTYFEDKNFVFLIMEICHNKSMMDFLKRSKKIEERYVRVFLLQIVSALEYLHKECSVIHRDMKLANLFLDKSFNIKVGDFGLAAVIDREERKKTICGTPNYIAPEVLFNSESGHSFEVDIWSVGVIVYTMIIGKPPFQKSDVKEIYRSIKTNDYVYPADSIISDNARELINGLLELSPEKRLTLEEIYNSPFVREISTDDATPRAFQTPYVSAAYASGAYAPGVYAQTAPQAASLPKPGNTPSLFSGAASQAAKYAEPQARAQTKVGLLSSVHAHVMSLLSRNLPTVGIDTECAYDYAMHTVDCTNKYGLGYVLVSGTVGILFNDCTSIVIRRASVEEILAGNDKYYFEYFEHKVYGVQKIITKEKHHTSSIGSKLEKKVLLIKYFINALFSKQHTFVSLGEENVFVIKHVTFGKGPVLRLSNRTIVFIIDTKVLVFSNEGKVLFAEGRQKIEREVLVYCHEVLSILLKK</sequence>
<dbReference type="InterPro" id="IPR017441">
    <property type="entry name" value="Protein_kinase_ATP_BS"/>
</dbReference>
<keyword evidence="4 8" id="KW-0418">Kinase</keyword>
<dbReference type="AlphaFoldDB" id="A0A177EBQ0"/>
<dbReference type="GO" id="GO:1990813">
    <property type="term" value="P:meiotic centromeric cohesion protection in anaphase I"/>
    <property type="evidence" value="ECO:0007669"/>
    <property type="project" value="EnsemblFungi"/>
</dbReference>
<dbReference type="RefSeq" id="XP_067543565.1">
    <property type="nucleotide sequence ID" value="XM_067688377.1"/>
</dbReference>
<dbReference type="FunFam" id="3.30.200.20:FF:000042">
    <property type="entry name" value="Aurora kinase A"/>
    <property type="match status" value="1"/>
</dbReference>
<evidence type="ECO:0000313" key="9">
    <source>
        <dbReference type="Proteomes" id="UP000185944"/>
    </source>
</evidence>
<dbReference type="GO" id="GO:0140602">
    <property type="term" value="C:nucleolar peripheral inclusion body"/>
    <property type="evidence" value="ECO:0007669"/>
    <property type="project" value="EnsemblFungi"/>
</dbReference>
<evidence type="ECO:0000256" key="4">
    <source>
        <dbReference type="ARBA" id="ARBA00022777"/>
    </source>
</evidence>
<evidence type="ECO:0000256" key="5">
    <source>
        <dbReference type="ARBA" id="ARBA00022840"/>
    </source>
</evidence>
<dbReference type="SMART" id="SM00220">
    <property type="entry name" value="S_TKc"/>
    <property type="match status" value="1"/>
</dbReference>
<evidence type="ECO:0000313" key="8">
    <source>
        <dbReference type="EMBL" id="OAG28820.1"/>
    </source>
</evidence>
<keyword evidence="1" id="KW-0723">Serine/threonine-protein kinase</keyword>
<dbReference type="SUPFAM" id="SSF56112">
    <property type="entry name" value="Protein kinase-like (PK-like)"/>
    <property type="match status" value="1"/>
</dbReference>
<evidence type="ECO:0000259" key="7">
    <source>
        <dbReference type="PROSITE" id="PS50011"/>
    </source>
</evidence>
<dbReference type="GO" id="GO:0090619">
    <property type="term" value="C:meiotic spindle pole"/>
    <property type="evidence" value="ECO:0007669"/>
    <property type="project" value="EnsemblFungi"/>
</dbReference>
<reference evidence="8 9" key="1">
    <citation type="submission" date="2016-02" db="EMBL/GenBank/DDBJ databases">
        <title>Discovery of a natural microsporidian pathogen with a broad tissue tropism in Caenorhabditis elegans.</title>
        <authorList>
            <person name="Luallen R.J."/>
            <person name="Reinke A.W."/>
            <person name="Tong L."/>
            <person name="Botts M.R."/>
            <person name="Felix M.-A."/>
            <person name="Troemel E.R."/>
        </authorList>
    </citation>
    <scope>NUCLEOTIDE SEQUENCE [LARGE SCALE GENOMIC DNA]</scope>
    <source>
        <strain evidence="8 9">JUm2807</strain>
    </source>
</reference>
<dbReference type="Gene3D" id="3.30.1120.30">
    <property type="entry name" value="POLO box domain"/>
    <property type="match status" value="1"/>
</dbReference>
<keyword evidence="9" id="KW-1185">Reference proteome</keyword>
<proteinExistence type="predicted"/>
<dbReference type="GO" id="GO:1990023">
    <property type="term" value="C:mitotic spindle midzone"/>
    <property type="evidence" value="ECO:0007669"/>
    <property type="project" value="EnsemblFungi"/>
</dbReference>
<dbReference type="SUPFAM" id="SSF82615">
    <property type="entry name" value="Polo-box domain"/>
    <property type="match status" value="1"/>
</dbReference>
<keyword evidence="5 6" id="KW-0067">ATP-binding</keyword>
<dbReference type="GO" id="GO:0045944">
    <property type="term" value="P:positive regulation of transcription by RNA polymerase II"/>
    <property type="evidence" value="ECO:0007669"/>
    <property type="project" value="EnsemblFungi"/>
</dbReference>
<dbReference type="InterPro" id="IPR011009">
    <property type="entry name" value="Kinase-like_dom_sf"/>
</dbReference>
<dbReference type="GO" id="GO:0044732">
    <property type="term" value="C:mitotic spindle pole body"/>
    <property type="evidence" value="ECO:0007669"/>
    <property type="project" value="EnsemblFungi"/>
</dbReference>
<dbReference type="GO" id="GO:0035556">
    <property type="term" value="P:intracellular signal transduction"/>
    <property type="evidence" value="ECO:0007669"/>
    <property type="project" value="EnsemblFungi"/>
</dbReference>
<dbReference type="PROSITE" id="PS00108">
    <property type="entry name" value="PROTEIN_KINASE_ST"/>
    <property type="match status" value="1"/>
</dbReference>
<dbReference type="STRING" id="1805483.A0A177EBQ0"/>
<dbReference type="GO" id="GO:0140281">
    <property type="term" value="P:positive regulation of mitotic division septum assembly"/>
    <property type="evidence" value="ECO:0007669"/>
    <property type="project" value="EnsemblFungi"/>
</dbReference>
<dbReference type="OrthoDB" id="408964at2759"/>
<evidence type="ECO:0000256" key="3">
    <source>
        <dbReference type="ARBA" id="ARBA00022741"/>
    </source>
</evidence>
<name>A0A177EBQ0_9MICR</name>
<dbReference type="GeneID" id="93647309"/>
<dbReference type="PANTHER" id="PTHR24345">
    <property type="entry name" value="SERINE/THREONINE-PROTEIN KINASE PLK"/>
    <property type="match status" value="1"/>
</dbReference>
<dbReference type="PROSITE" id="PS00107">
    <property type="entry name" value="PROTEIN_KINASE_ATP"/>
    <property type="match status" value="1"/>
</dbReference>
<feature type="domain" description="Protein kinase" evidence="7">
    <location>
        <begin position="22"/>
        <end position="278"/>
    </location>
</feature>
<evidence type="ECO:0000256" key="2">
    <source>
        <dbReference type="ARBA" id="ARBA00022679"/>
    </source>
</evidence>
<keyword evidence="2" id="KW-0808">Transferase</keyword>
<comment type="caution">
    <text evidence="8">The sequence shown here is derived from an EMBL/GenBank/DDBJ whole genome shotgun (WGS) entry which is preliminary data.</text>
</comment>
<dbReference type="GO" id="GO:0035974">
    <property type="term" value="C:meiotic spindle pole body"/>
    <property type="evidence" value="ECO:0007669"/>
    <property type="project" value="EnsemblFungi"/>
</dbReference>
<dbReference type="GO" id="GO:0004674">
    <property type="term" value="F:protein serine/threonine kinase activity"/>
    <property type="evidence" value="ECO:0007669"/>
    <property type="project" value="UniProtKB-KW"/>
</dbReference>
<dbReference type="GO" id="GO:0045842">
    <property type="term" value="P:positive regulation of mitotic metaphase/anaphase transition"/>
    <property type="evidence" value="ECO:0007669"/>
    <property type="project" value="EnsemblFungi"/>
</dbReference>